<comment type="caution">
    <text evidence="2">The sequence shown here is derived from an EMBL/GenBank/DDBJ whole genome shotgun (WGS) entry which is preliminary data.</text>
</comment>
<dbReference type="OrthoDB" id="9812611at2"/>
<gene>
    <name evidence="2" type="ORF">C823_04531</name>
</gene>
<keyword evidence="3" id="KW-1185">Reference proteome</keyword>
<dbReference type="AlphaFoldDB" id="N2A5N1"/>
<sequence length="440" mass="50583">MNNYNKLTINGVVQPIREYHGLRVVTFKDIDDVHKKPIGTAKRNFNSNKQYFIEGEDFFLINKNKVGTDFVLRYGFKDTAPSGTLITESGYLMIVKSLTGDLAWDVQRKLVNSYFRNNYFLKNSVTASTPLTREELAAYMIYNSQIIDSIKAENEFMLRSIKDSNQTLLKQQSDSLNYMIDLVKKFSEYESSQTKKYGSMMASGLYTLNNAMKTFTKVIECNNHDCSPATTLLNETIGDNEEEQWKKSAIKTVEKICSNLNIKGKNVVLLKIYATIKNSNGIDLNLEKEKYMKQRNIKVLSIISFISTSKKLRDLFDQYAKELLENSFCNDRKNTINSCQSVHIPFSQLVTITPSCIWDIVSPLYKIGYKKPSVMKFVYKEMENISDVSLVNISNTYAKQYQIKNICRGFVISQDEKLMKILKEAVNSIIKKYKESVINI</sequence>
<organism evidence="2 3">
    <name type="scientific">Eubacterium plexicaudatum ASF492</name>
    <dbReference type="NCBI Taxonomy" id="1235802"/>
    <lineage>
        <taxon>Bacteria</taxon>
        <taxon>Bacillati</taxon>
        <taxon>Bacillota</taxon>
        <taxon>Clostridia</taxon>
        <taxon>Eubacteriales</taxon>
        <taxon>Eubacteriaceae</taxon>
        <taxon>Eubacterium</taxon>
    </lineage>
</organism>
<feature type="domain" description="KilA-N DNA-binding" evidence="1">
    <location>
        <begin position="15"/>
        <end position="97"/>
    </location>
</feature>
<name>N2A5N1_9FIRM</name>
<dbReference type="STRING" id="1235802.C823_04531"/>
<dbReference type="InterPro" id="IPR018873">
    <property type="entry name" value="KilA-N_DNA-bd_domain"/>
</dbReference>
<dbReference type="PATRIC" id="fig|1235802.3.peg.4820"/>
<dbReference type="HOGENOM" id="CLU_622209_0_0_9"/>
<reference evidence="2 3" key="1">
    <citation type="journal article" date="2014" name="Genome Announc.">
        <title>Draft genome sequences of the altered schaedler flora, a defined bacterial community from gnotobiotic mice.</title>
        <authorList>
            <person name="Wannemuehler M.J."/>
            <person name="Overstreet A.M."/>
            <person name="Ward D.V."/>
            <person name="Phillips G.J."/>
        </authorList>
    </citation>
    <scope>NUCLEOTIDE SEQUENCE [LARGE SCALE GENOMIC DNA]</scope>
    <source>
        <strain evidence="2 3">ASF492</strain>
    </source>
</reference>
<protein>
    <recommendedName>
        <fullName evidence="1">KilA-N DNA-binding domain-containing protein</fullName>
    </recommendedName>
</protein>
<proteinExistence type="predicted"/>
<dbReference type="Pfam" id="PF10543">
    <property type="entry name" value="ORF6N"/>
    <property type="match status" value="1"/>
</dbReference>
<evidence type="ECO:0000313" key="2">
    <source>
        <dbReference type="EMBL" id="EMZ21390.1"/>
    </source>
</evidence>
<evidence type="ECO:0000259" key="1">
    <source>
        <dbReference type="Pfam" id="PF10543"/>
    </source>
</evidence>
<dbReference type="Proteomes" id="UP000012589">
    <property type="component" value="Unassembled WGS sequence"/>
</dbReference>
<dbReference type="eggNOG" id="ENOG503357C">
    <property type="taxonomic scope" value="Bacteria"/>
</dbReference>
<evidence type="ECO:0000313" key="3">
    <source>
        <dbReference type="Proteomes" id="UP000012589"/>
    </source>
</evidence>
<dbReference type="EMBL" id="AQFT01000133">
    <property type="protein sequence ID" value="EMZ21390.1"/>
    <property type="molecule type" value="Genomic_DNA"/>
</dbReference>
<accession>N2A5N1</accession>